<dbReference type="GO" id="GO:0016811">
    <property type="term" value="F:hydrolase activity, acting on carbon-nitrogen (but not peptide) bonds, in linear amides"/>
    <property type="evidence" value="ECO:0007669"/>
    <property type="project" value="TreeGrafter"/>
</dbReference>
<proteinExistence type="predicted"/>
<dbReference type="Gene3D" id="3.60.110.10">
    <property type="entry name" value="Carbon-nitrogen hydrolase"/>
    <property type="match status" value="1"/>
</dbReference>
<protein>
    <submittedName>
        <fullName evidence="3">Carbon-nitrogen hydrolase family protein</fullName>
    </submittedName>
</protein>
<dbReference type="PANTHER" id="PTHR43674">
    <property type="entry name" value="NITRILASE C965.09-RELATED"/>
    <property type="match status" value="1"/>
</dbReference>
<dbReference type="PROSITE" id="PS50263">
    <property type="entry name" value="CN_HYDROLASE"/>
    <property type="match status" value="1"/>
</dbReference>
<dbReference type="Proteomes" id="UP000886883">
    <property type="component" value="Unassembled WGS sequence"/>
</dbReference>
<dbReference type="AlphaFoldDB" id="A0A9D2SD16"/>
<dbReference type="EMBL" id="DWXE01000006">
    <property type="protein sequence ID" value="HJB90142.1"/>
    <property type="molecule type" value="Genomic_DNA"/>
</dbReference>
<reference evidence="3" key="1">
    <citation type="journal article" date="2021" name="PeerJ">
        <title>Extensive microbial diversity within the chicken gut microbiome revealed by metagenomics and culture.</title>
        <authorList>
            <person name="Gilroy R."/>
            <person name="Ravi A."/>
            <person name="Getino M."/>
            <person name="Pursley I."/>
            <person name="Horton D.L."/>
            <person name="Alikhan N.F."/>
            <person name="Baker D."/>
            <person name="Gharbi K."/>
            <person name="Hall N."/>
            <person name="Watson M."/>
            <person name="Adriaenssens E.M."/>
            <person name="Foster-Nyarko E."/>
            <person name="Jarju S."/>
            <person name="Secka A."/>
            <person name="Antonio M."/>
            <person name="Oren A."/>
            <person name="Chaudhuri R.R."/>
            <person name="La Ragione R."/>
            <person name="Hildebrand F."/>
            <person name="Pallen M.J."/>
        </authorList>
    </citation>
    <scope>NUCLEOTIDE SEQUENCE</scope>
    <source>
        <strain evidence="3">USAMLcec3-2134</strain>
    </source>
</reference>
<dbReference type="InterPro" id="IPR003010">
    <property type="entry name" value="C-N_Hydrolase"/>
</dbReference>
<dbReference type="SUPFAM" id="SSF56317">
    <property type="entry name" value="Carbon-nitrogen hydrolase"/>
    <property type="match status" value="1"/>
</dbReference>
<evidence type="ECO:0000313" key="3">
    <source>
        <dbReference type="EMBL" id="HJB90142.1"/>
    </source>
</evidence>
<dbReference type="Pfam" id="PF00795">
    <property type="entry name" value="CN_hydrolase"/>
    <property type="match status" value="1"/>
</dbReference>
<gene>
    <name evidence="3" type="ORF">H9763_01610</name>
</gene>
<comment type="caution">
    <text evidence="3">The sequence shown here is derived from an EMBL/GenBank/DDBJ whole genome shotgun (WGS) entry which is preliminary data.</text>
</comment>
<sequence>MTKDIINLAVVNFSAVWGDKEQNLKRILEYIDAAALKGAQMVIFPETCLTGYDPEDEDMNREDRMQRLLSETIPGPATECICERTKRYGIYAVFGMPERDMKNPESVYNAAAVCGPEGLVGSCRKIHLPFHEHLWADAGDRPFIFHTPWGPVGLAICYDFYCFPEITRYFRAKGARLLLNCTAISTVETSGAGGFLGNLCLQYLAVNNDVFIASSNLCGKDRTSWFMGGSSILGPSVSAPGFHYHAGSRFLDPGADESGLFSATVDLSDVRHSFLSGVWGDGSGKRDWRPDQYIRWLRDMEEDDR</sequence>
<organism evidence="3 4">
    <name type="scientific">Candidatus Eisenbergiella merdigallinarum</name>
    <dbReference type="NCBI Taxonomy" id="2838552"/>
    <lineage>
        <taxon>Bacteria</taxon>
        <taxon>Bacillati</taxon>
        <taxon>Bacillota</taxon>
        <taxon>Clostridia</taxon>
        <taxon>Lachnospirales</taxon>
        <taxon>Lachnospiraceae</taxon>
        <taxon>Eisenbergiella</taxon>
    </lineage>
</organism>
<keyword evidence="1 3" id="KW-0378">Hydrolase</keyword>
<name>A0A9D2SD16_9FIRM</name>
<dbReference type="PANTHER" id="PTHR43674:SF16">
    <property type="entry name" value="CARBON-NITROGEN FAMILY, PUTATIVE (AFU_ORTHOLOGUE AFUA_5G02350)-RELATED"/>
    <property type="match status" value="1"/>
</dbReference>
<feature type="domain" description="CN hydrolase" evidence="2">
    <location>
        <begin position="6"/>
        <end position="267"/>
    </location>
</feature>
<dbReference type="CDD" id="cd07197">
    <property type="entry name" value="nitrilase"/>
    <property type="match status" value="1"/>
</dbReference>
<accession>A0A9D2SD16</accession>
<evidence type="ECO:0000259" key="2">
    <source>
        <dbReference type="PROSITE" id="PS50263"/>
    </source>
</evidence>
<dbReference type="InterPro" id="IPR050345">
    <property type="entry name" value="Aliph_Amidase/BUP"/>
</dbReference>
<evidence type="ECO:0000256" key="1">
    <source>
        <dbReference type="ARBA" id="ARBA00022801"/>
    </source>
</evidence>
<dbReference type="InterPro" id="IPR036526">
    <property type="entry name" value="C-N_Hydrolase_sf"/>
</dbReference>
<reference evidence="3" key="2">
    <citation type="submission" date="2021-04" db="EMBL/GenBank/DDBJ databases">
        <authorList>
            <person name="Gilroy R."/>
        </authorList>
    </citation>
    <scope>NUCLEOTIDE SEQUENCE</scope>
    <source>
        <strain evidence="3">USAMLcec3-2134</strain>
    </source>
</reference>
<evidence type="ECO:0000313" key="4">
    <source>
        <dbReference type="Proteomes" id="UP000886883"/>
    </source>
</evidence>